<dbReference type="InterPro" id="IPR017144">
    <property type="entry name" value="Xaa-Arg_dipeptidase"/>
</dbReference>
<dbReference type="GO" id="GO:0005737">
    <property type="term" value="C:cytoplasm"/>
    <property type="evidence" value="ECO:0007669"/>
    <property type="project" value="TreeGrafter"/>
</dbReference>
<gene>
    <name evidence="3" type="ORF">FB384_003347</name>
</gene>
<dbReference type="Pfam" id="PF07687">
    <property type="entry name" value="M20_dimer"/>
    <property type="match status" value="1"/>
</dbReference>
<dbReference type="PANTHER" id="PTHR30575:SF0">
    <property type="entry name" value="XAA-ARG DIPEPTIDASE"/>
    <property type="match status" value="1"/>
</dbReference>
<evidence type="ECO:0000256" key="1">
    <source>
        <dbReference type="PIRNR" id="PIRNR037226"/>
    </source>
</evidence>
<dbReference type="InterPro" id="IPR011650">
    <property type="entry name" value="Peptidase_M20_dimer"/>
</dbReference>
<dbReference type="Gene3D" id="3.40.630.10">
    <property type="entry name" value="Zn peptidases"/>
    <property type="match status" value="1"/>
</dbReference>
<dbReference type="InterPro" id="IPR036264">
    <property type="entry name" value="Bact_exopeptidase_dim_dom"/>
</dbReference>
<dbReference type="AlphaFoldDB" id="A0A839XV72"/>
<dbReference type="SUPFAM" id="SSF55031">
    <property type="entry name" value="Bacterial exopeptidase dimerisation domain"/>
    <property type="match status" value="1"/>
</dbReference>
<dbReference type="GO" id="GO:0046657">
    <property type="term" value="P:folic acid catabolic process"/>
    <property type="evidence" value="ECO:0007669"/>
    <property type="project" value="TreeGrafter"/>
</dbReference>
<sequence>MGTSTDESLRRSVIAAVDDVAARGWELALAIFANPELSGHEQSARASCVAALREAGLEVEDASGVDTGFVATVECAGSGPTVGLLAEYDALPTVGHGCGHHLIAGSTVTAGLGLAAVQAELAGTVKIYGCPSEETLTGKQAMLEAGAFEGVDGVLSFHASDTTSVMTRSTGSREVTFSFEGRPSHAATEPWAGASALDGVLLTMQNVNAFRQLVRDGVRIHGIVTAGGEVHNVIPAFAQCRFGIRSNDVEELDRVVKRVIDCASAGAVASDTRLSIEHGAHADPVRPDPLLTRLMRQNLEALGERVDEWEARASTDFGNVSQVIPGALASVATWPLGTPFHSHDAAKHGDSETAREAMLQGARAMALTTVDYLKHINETPTEEEVHE</sequence>
<dbReference type="CDD" id="cd03887">
    <property type="entry name" value="M20_Acy1L2"/>
    <property type="match status" value="1"/>
</dbReference>
<dbReference type="Gene3D" id="3.30.70.360">
    <property type="match status" value="1"/>
</dbReference>
<keyword evidence="4" id="KW-1185">Reference proteome</keyword>
<dbReference type="Proteomes" id="UP000564573">
    <property type="component" value="Unassembled WGS sequence"/>
</dbReference>
<dbReference type="PIRSF" id="PIRSF037226">
    <property type="entry name" value="Amidohydrolase_ACY1L2_prd"/>
    <property type="match status" value="1"/>
</dbReference>
<dbReference type="GO" id="GO:0071713">
    <property type="term" value="F:para-aminobenzoyl-glutamate hydrolase activity"/>
    <property type="evidence" value="ECO:0007669"/>
    <property type="project" value="TreeGrafter"/>
</dbReference>
<accession>A0A839XV72</accession>
<organism evidence="3 4">
    <name type="scientific">Prauserella sediminis</name>
    <dbReference type="NCBI Taxonomy" id="577680"/>
    <lineage>
        <taxon>Bacteria</taxon>
        <taxon>Bacillati</taxon>
        <taxon>Actinomycetota</taxon>
        <taxon>Actinomycetes</taxon>
        <taxon>Pseudonocardiales</taxon>
        <taxon>Pseudonocardiaceae</taxon>
        <taxon>Prauserella</taxon>
        <taxon>Prauserella salsuginis group</taxon>
    </lineage>
</organism>
<comment type="similarity">
    <text evidence="1">Belongs to the peptidase M20A family.</text>
</comment>
<dbReference type="RefSeq" id="WP_183784137.1">
    <property type="nucleotide sequence ID" value="NZ_JACIBS010000001.1"/>
</dbReference>
<dbReference type="PANTHER" id="PTHR30575">
    <property type="entry name" value="PEPTIDASE M20"/>
    <property type="match status" value="1"/>
</dbReference>
<dbReference type="SUPFAM" id="SSF53187">
    <property type="entry name" value="Zn-dependent exopeptidases"/>
    <property type="match status" value="1"/>
</dbReference>
<evidence type="ECO:0000313" key="4">
    <source>
        <dbReference type="Proteomes" id="UP000564573"/>
    </source>
</evidence>
<keyword evidence="3" id="KW-0378">Hydrolase</keyword>
<name>A0A839XV72_9PSEU</name>
<evidence type="ECO:0000259" key="2">
    <source>
        <dbReference type="Pfam" id="PF07687"/>
    </source>
</evidence>
<dbReference type="NCBIfam" id="TIGR01891">
    <property type="entry name" value="amidohydrolases"/>
    <property type="match status" value="1"/>
</dbReference>
<proteinExistence type="inferred from homology"/>
<feature type="domain" description="Peptidase M20 dimerisation" evidence="2">
    <location>
        <begin position="171"/>
        <end position="266"/>
    </location>
</feature>
<comment type="caution">
    <text evidence="3">The sequence shown here is derived from an EMBL/GenBank/DDBJ whole genome shotgun (WGS) entry which is preliminary data.</text>
</comment>
<dbReference type="InterPro" id="IPR017439">
    <property type="entry name" value="Amidohydrolase"/>
</dbReference>
<dbReference type="InterPro" id="IPR052030">
    <property type="entry name" value="Peptidase_M20/M20A_hydrolases"/>
</dbReference>
<evidence type="ECO:0000313" key="3">
    <source>
        <dbReference type="EMBL" id="MBB3664443.1"/>
    </source>
</evidence>
<dbReference type="FunFam" id="3.30.70.360:FF:000004">
    <property type="entry name" value="Peptidase M20 domain-containing protein 2"/>
    <property type="match status" value="1"/>
</dbReference>
<reference evidence="3 4" key="1">
    <citation type="submission" date="2020-08" db="EMBL/GenBank/DDBJ databases">
        <title>Sequencing the genomes of 1000 actinobacteria strains.</title>
        <authorList>
            <person name="Klenk H.-P."/>
        </authorList>
    </citation>
    <scope>NUCLEOTIDE SEQUENCE [LARGE SCALE GENOMIC DNA]</scope>
    <source>
        <strain evidence="3 4">DSM 45267</strain>
    </source>
</reference>
<protein>
    <recommendedName>
        <fullName evidence="1">Peptidase M20 domain-containing protein 2</fullName>
    </recommendedName>
</protein>
<dbReference type="GO" id="GO:0016805">
    <property type="term" value="F:dipeptidase activity"/>
    <property type="evidence" value="ECO:0007669"/>
    <property type="project" value="InterPro"/>
</dbReference>
<dbReference type="EMBL" id="JACIBS010000001">
    <property type="protein sequence ID" value="MBB3664443.1"/>
    <property type="molecule type" value="Genomic_DNA"/>
</dbReference>